<feature type="binding site" evidence="2">
    <location>
        <position position="78"/>
    </location>
    <ligand>
        <name>Mg(2+)</name>
        <dbReference type="ChEBI" id="CHEBI:18420"/>
        <label>3</label>
    </ligand>
</feature>
<dbReference type="Gene3D" id="3.30.1330.10">
    <property type="entry name" value="PurM-like, N-terminal domain"/>
    <property type="match status" value="1"/>
</dbReference>
<dbReference type="PANTHER" id="PTHR30270">
    <property type="entry name" value="THIAMINE-MONOPHOSPHATE KINASE"/>
    <property type="match status" value="1"/>
</dbReference>
<feature type="binding site" evidence="2">
    <location>
        <position position="33"/>
    </location>
    <ligand>
        <name>Mg(2+)</name>
        <dbReference type="ChEBI" id="CHEBI:18420"/>
        <label>3</label>
    </ligand>
</feature>
<dbReference type="InterPro" id="IPR006283">
    <property type="entry name" value="ThiL-like"/>
</dbReference>
<evidence type="ECO:0000313" key="5">
    <source>
        <dbReference type="EMBL" id="MCC8427780.1"/>
    </source>
</evidence>
<keyword evidence="1 2" id="KW-0784">Thiamine biosynthesis</keyword>
<feature type="binding site" evidence="2">
    <location>
        <position position="57"/>
    </location>
    <ligand>
        <name>substrate</name>
    </ligand>
</feature>
<feature type="binding site" evidence="2">
    <location>
        <position position="33"/>
    </location>
    <ligand>
        <name>Mg(2+)</name>
        <dbReference type="ChEBI" id="CHEBI:18420"/>
        <label>4</label>
    </ligand>
</feature>
<feature type="binding site" evidence="2">
    <location>
        <position position="218"/>
    </location>
    <ligand>
        <name>Mg(2+)</name>
        <dbReference type="ChEBI" id="CHEBI:18420"/>
        <label>3</label>
    </ligand>
</feature>
<dbReference type="InterPro" id="IPR010918">
    <property type="entry name" value="PurM-like_C_dom"/>
</dbReference>
<feature type="binding site" evidence="2">
    <location>
        <position position="152"/>
    </location>
    <ligand>
        <name>ATP</name>
        <dbReference type="ChEBI" id="CHEBI:30616"/>
    </ligand>
</feature>
<keyword evidence="2" id="KW-0067">ATP-binding</keyword>
<dbReference type="PANTHER" id="PTHR30270:SF0">
    <property type="entry name" value="THIAMINE-MONOPHOSPHATE KINASE"/>
    <property type="match status" value="1"/>
</dbReference>
<gene>
    <name evidence="2 5" type="primary">thiL</name>
    <name evidence="5" type="ORF">LJ725_02310</name>
</gene>
<keyword evidence="2 5" id="KW-0808">Transferase</keyword>
<evidence type="ECO:0000259" key="4">
    <source>
        <dbReference type="Pfam" id="PF02769"/>
    </source>
</evidence>
<feature type="binding site" evidence="2">
    <location>
        <position position="270"/>
    </location>
    <ligand>
        <name>substrate</name>
    </ligand>
</feature>
<feature type="binding site" evidence="2">
    <location>
        <begin position="125"/>
        <end position="126"/>
    </location>
    <ligand>
        <name>ATP</name>
        <dbReference type="ChEBI" id="CHEBI:30616"/>
    </ligand>
</feature>
<feature type="binding site" evidence="2">
    <location>
        <position position="325"/>
    </location>
    <ligand>
        <name>substrate</name>
    </ligand>
</feature>
<dbReference type="RefSeq" id="WP_230548998.1">
    <property type="nucleotide sequence ID" value="NZ_JAJISD010000001.1"/>
</dbReference>
<feature type="domain" description="PurM-like N-terminal" evidence="3">
    <location>
        <begin position="32"/>
        <end position="144"/>
    </location>
</feature>
<feature type="binding site" evidence="2">
    <location>
        <position position="220"/>
    </location>
    <ligand>
        <name>ATP</name>
        <dbReference type="ChEBI" id="CHEBI:30616"/>
    </ligand>
</feature>
<comment type="pathway">
    <text evidence="2">Cofactor biosynthesis; thiamine diphosphate biosynthesis; thiamine diphosphate from thiamine phosphate: step 1/1.</text>
</comment>
<dbReference type="Pfam" id="PF00586">
    <property type="entry name" value="AIRS"/>
    <property type="match status" value="1"/>
</dbReference>
<keyword evidence="2 5" id="KW-0418">Kinase</keyword>
<comment type="function">
    <text evidence="2">Catalyzes the ATP-dependent phosphorylation of thiamine-monophosphate (TMP) to form thiamine-pyrophosphate (TPP), the active form of vitamin B1.</text>
</comment>
<dbReference type="CDD" id="cd02194">
    <property type="entry name" value="ThiL"/>
    <property type="match status" value="1"/>
</dbReference>
<feature type="binding site" evidence="2">
    <location>
        <position position="78"/>
    </location>
    <ligand>
        <name>Mg(2+)</name>
        <dbReference type="ChEBI" id="CHEBI:18420"/>
        <label>4</label>
    </ligand>
</feature>
<feature type="binding site" evidence="2">
    <location>
        <position position="49"/>
    </location>
    <ligand>
        <name>Mg(2+)</name>
        <dbReference type="ChEBI" id="CHEBI:18420"/>
        <label>1</label>
    </ligand>
</feature>
<dbReference type="NCBIfam" id="TIGR01379">
    <property type="entry name" value="thiL"/>
    <property type="match status" value="1"/>
</dbReference>
<dbReference type="HAMAP" id="MF_02128">
    <property type="entry name" value="TMP_kinase"/>
    <property type="match status" value="1"/>
</dbReference>
<feature type="binding site" evidence="2">
    <location>
        <position position="50"/>
    </location>
    <ligand>
        <name>Mg(2+)</name>
        <dbReference type="ChEBI" id="CHEBI:18420"/>
        <label>1</label>
    </ligand>
</feature>
<dbReference type="Pfam" id="PF02769">
    <property type="entry name" value="AIRS_C"/>
    <property type="match status" value="1"/>
</dbReference>
<dbReference type="GO" id="GO:0009030">
    <property type="term" value="F:thiamine-phosphate kinase activity"/>
    <property type="evidence" value="ECO:0007669"/>
    <property type="project" value="UniProtKB-EC"/>
</dbReference>
<organism evidence="5 6">
    <name type="scientific">Reyranella aquatilis</name>
    <dbReference type="NCBI Taxonomy" id="2035356"/>
    <lineage>
        <taxon>Bacteria</taxon>
        <taxon>Pseudomonadati</taxon>
        <taxon>Pseudomonadota</taxon>
        <taxon>Alphaproteobacteria</taxon>
        <taxon>Hyphomicrobiales</taxon>
        <taxon>Reyranellaceae</taxon>
        <taxon>Reyranella</taxon>
    </lineage>
</organism>
<dbReference type="SUPFAM" id="SSF55326">
    <property type="entry name" value="PurM N-terminal domain-like"/>
    <property type="match status" value="1"/>
</dbReference>
<feature type="domain" description="PurM-like C-terminal" evidence="4">
    <location>
        <begin position="156"/>
        <end position="312"/>
    </location>
</feature>
<dbReference type="InterPro" id="IPR016188">
    <property type="entry name" value="PurM-like_N"/>
</dbReference>
<evidence type="ECO:0000256" key="1">
    <source>
        <dbReference type="ARBA" id="ARBA00022977"/>
    </source>
</evidence>
<dbReference type="EC" id="2.7.4.16" evidence="2"/>
<comment type="miscellaneous">
    <text evidence="2">Reaction mechanism of ThiL seems to utilize a direct, inline transfer of the gamma-phosphate of ATP to TMP rather than a phosphorylated enzyme intermediate.</text>
</comment>
<proteinExistence type="inferred from homology"/>
<keyword evidence="2" id="KW-0547">Nucleotide-binding</keyword>
<comment type="caution">
    <text evidence="5">The sequence shown here is derived from an EMBL/GenBank/DDBJ whole genome shotgun (WGS) entry which is preliminary data.</text>
</comment>
<feature type="binding site" evidence="2">
    <location>
        <position position="221"/>
    </location>
    <ligand>
        <name>Mg(2+)</name>
        <dbReference type="ChEBI" id="CHEBI:18420"/>
        <label>5</label>
    </ligand>
</feature>
<dbReference type="InterPro" id="IPR036676">
    <property type="entry name" value="PurM-like_C_sf"/>
</dbReference>
<reference evidence="5 6" key="1">
    <citation type="submission" date="2021-11" db="EMBL/GenBank/DDBJ databases">
        <authorList>
            <person name="Lee D.-H."/>
            <person name="Kim S.-B."/>
        </authorList>
    </citation>
    <scope>NUCLEOTIDE SEQUENCE [LARGE SCALE GENOMIC DNA]</scope>
    <source>
        <strain evidence="5 6">KCTC 52223</strain>
    </source>
</reference>
<evidence type="ECO:0000259" key="3">
    <source>
        <dbReference type="Pfam" id="PF00586"/>
    </source>
</evidence>
<dbReference type="EMBL" id="JAJISD010000001">
    <property type="protein sequence ID" value="MCC8427780.1"/>
    <property type="molecule type" value="Genomic_DNA"/>
</dbReference>
<protein>
    <recommendedName>
        <fullName evidence="2">Thiamine-monophosphate kinase</fullName>
        <shortName evidence="2">TMP kinase</shortName>
        <shortName evidence="2">Thiamine-phosphate kinase</shortName>
        <ecNumber evidence="2">2.7.4.16</ecNumber>
    </recommendedName>
</protein>
<accession>A0ABS8KP02</accession>
<name>A0ABS8KP02_9HYPH</name>
<feature type="binding site" evidence="2">
    <location>
        <position position="50"/>
    </location>
    <ligand>
        <name>Mg(2+)</name>
        <dbReference type="ChEBI" id="CHEBI:18420"/>
        <label>2</label>
    </ligand>
</feature>
<dbReference type="SUPFAM" id="SSF56042">
    <property type="entry name" value="PurM C-terminal domain-like"/>
    <property type="match status" value="1"/>
</dbReference>
<dbReference type="Proteomes" id="UP001198862">
    <property type="component" value="Unassembled WGS sequence"/>
</dbReference>
<keyword evidence="6" id="KW-1185">Reference proteome</keyword>
<dbReference type="InterPro" id="IPR036921">
    <property type="entry name" value="PurM-like_N_sf"/>
</dbReference>
<keyword evidence="2" id="KW-0460">Magnesium</keyword>
<evidence type="ECO:0000256" key="2">
    <source>
        <dbReference type="HAMAP-Rule" id="MF_02128"/>
    </source>
</evidence>
<comment type="similarity">
    <text evidence="2">Belongs to the thiamine-monophosphate kinase family.</text>
</comment>
<keyword evidence="2" id="KW-0479">Metal-binding</keyword>
<comment type="caution">
    <text evidence="2">Lacks conserved residue(s) required for the propagation of feature annotation.</text>
</comment>
<dbReference type="Gene3D" id="3.90.650.10">
    <property type="entry name" value="PurM-like C-terminal domain"/>
    <property type="match status" value="1"/>
</dbReference>
<sequence length="328" mass="33869">MARSRRVGEFELIARYFAPLARGFAGAGGLQSDNAFLAADARRDLVVKTDTIVAGVHFLADDQPARIAAKALRVCLSDLAAGGSTPFVYQLSLALPANWRESWVAGFARGLAADQRRYDIVLCGGDTVVTPGPLTLTITAFGRVARGKGLTRAGARAGDDLWVTGTIGDGALGLLAAQGGLRDLTVRQRASLEDRYRLPQPRASLGPRLVGVATACADVSDGLLADAGHIGQASGLAVAIERGDVPLSPAGRAAVAAEPRLWANVLGGGDDYELVMAVPPRRATALRAAARAAGVAVTRIGRFAGGGGVRLTAGGRLVTAPRSGYVHF</sequence>
<evidence type="ECO:0000313" key="6">
    <source>
        <dbReference type="Proteomes" id="UP001198862"/>
    </source>
</evidence>
<feature type="binding site" evidence="2">
    <location>
        <position position="78"/>
    </location>
    <ligand>
        <name>Mg(2+)</name>
        <dbReference type="ChEBI" id="CHEBI:18420"/>
        <label>2</label>
    </ligand>
</feature>
<comment type="catalytic activity">
    <reaction evidence="2">
        <text>thiamine phosphate + ATP = thiamine diphosphate + ADP</text>
        <dbReference type="Rhea" id="RHEA:15913"/>
        <dbReference type="ChEBI" id="CHEBI:30616"/>
        <dbReference type="ChEBI" id="CHEBI:37575"/>
        <dbReference type="ChEBI" id="CHEBI:58937"/>
        <dbReference type="ChEBI" id="CHEBI:456216"/>
        <dbReference type="EC" id="2.7.4.16"/>
    </reaction>
</comment>
<feature type="binding site" evidence="2">
    <location>
        <position position="126"/>
    </location>
    <ligand>
        <name>Mg(2+)</name>
        <dbReference type="ChEBI" id="CHEBI:18420"/>
        <label>1</label>
    </ligand>
</feature>
<dbReference type="PIRSF" id="PIRSF005303">
    <property type="entry name" value="Thiam_monoph_kin"/>
    <property type="match status" value="1"/>
</dbReference>